<evidence type="ECO:0000256" key="4">
    <source>
        <dbReference type="ARBA" id="ARBA00023015"/>
    </source>
</evidence>
<dbReference type="PANTHER" id="PTHR31705:SF4">
    <property type="entry name" value="MEDIATOR OF RNA POLYMERASE II TRANSCRIPTION SUBUNIT 30"/>
    <property type="match status" value="1"/>
</dbReference>
<evidence type="ECO:0000313" key="10">
    <source>
        <dbReference type="EnsemblMetazoa" id="MESCA005111-PA"/>
    </source>
</evidence>
<evidence type="ECO:0000256" key="8">
    <source>
        <dbReference type="ARBA" id="ARBA00025687"/>
    </source>
</evidence>
<proteinExistence type="inferred from homology"/>
<organism evidence="10 11">
    <name type="scientific">Megaselia scalaris</name>
    <name type="common">Humpbacked fly</name>
    <name type="synonym">Phora scalaris</name>
    <dbReference type="NCBI Taxonomy" id="36166"/>
    <lineage>
        <taxon>Eukaryota</taxon>
        <taxon>Metazoa</taxon>
        <taxon>Ecdysozoa</taxon>
        <taxon>Arthropoda</taxon>
        <taxon>Hexapoda</taxon>
        <taxon>Insecta</taxon>
        <taxon>Pterygota</taxon>
        <taxon>Neoptera</taxon>
        <taxon>Endopterygota</taxon>
        <taxon>Diptera</taxon>
        <taxon>Brachycera</taxon>
        <taxon>Muscomorpha</taxon>
        <taxon>Platypezoidea</taxon>
        <taxon>Phoridae</taxon>
        <taxon>Megaseliini</taxon>
        <taxon>Megaselia</taxon>
    </lineage>
</organism>
<accession>T1GNG1</accession>
<keyword evidence="7" id="KW-0539">Nucleus</keyword>
<evidence type="ECO:0000256" key="6">
    <source>
        <dbReference type="ARBA" id="ARBA00023163"/>
    </source>
</evidence>
<keyword evidence="4" id="KW-0805">Transcription regulation</keyword>
<name>T1GNG1_MEGSC</name>
<evidence type="ECO:0000256" key="5">
    <source>
        <dbReference type="ARBA" id="ARBA00023159"/>
    </source>
</evidence>
<keyword evidence="5" id="KW-0010">Activator</keyword>
<evidence type="ECO:0000256" key="1">
    <source>
        <dbReference type="ARBA" id="ARBA00004123"/>
    </source>
</evidence>
<dbReference type="STRING" id="36166.T1GNG1"/>
<evidence type="ECO:0000256" key="3">
    <source>
        <dbReference type="ARBA" id="ARBA00019664"/>
    </source>
</evidence>
<evidence type="ECO:0000256" key="9">
    <source>
        <dbReference type="ARBA" id="ARBA00031981"/>
    </source>
</evidence>
<dbReference type="Pfam" id="PF11315">
    <property type="entry name" value="Med30"/>
    <property type="match status" value="1"/>
</dbReference>
<reference evidence="10" key="2">
    <citation type="submission" date="2015-06" db="UniProtKB">
        <authorList>
            <consortium name="EnsemblMetazoa"/>
        </authorList>
    </citation>
    <scope>IDENTIFICATION</scope>
</reference>
<evidence type="ECO:0000256" key="7">
    <source>
        <dbReference type="ARBA" id="ARBA00023242"/>
    </source>
</evidence>
<dbReference type="Proteomes" id="UP000015102">
    <property type="component" value="Unassembled WGS sequence"/>
</dbReference>
<dbReference type="InterPro" id="IPR021019">
    <property type="entry name" value="Mediator_Med30_met"/>
</dbReference>
<comment type="subcellular location">
    <subcellularLocation>
        <location evidence="1">Nucleus</location>
    </subcellularLocation>
</comment>
<sequence>MGLTKLGQETVQDIISRLQEIFSTLKGIQPTGSREDITENNLRTIRLLFKRLRILYEKCNDGYPQGMEFTQVESLIPYMDEPEVRQEPPQTEEYRKELQENLELKETILLRN</sequence>
<evidence type="ECO:0000256" key="2">
    <source>
        <dbReference type="ARBA" id="ARBA00010606"/>
    </source>
</evidence>
<dbReference type="EnsemblMetazoa" id="MESCA005111-RA">
    <property type="protein sequence ID" value="MESCA005111-PA"/>
    <property type="gene ID" value="MESCA005111"/>
</dbReference>
<keyword evidence="6" id="KW-0804">Transcription</keyword>
<comment type="function">
    <text evidence="8">Component of the Mediator complex, a coactivator involved in the regulated transcription of nearly all RNA polymerase II-dependent genes. Mediator functions as a bridge to convey information from gene-specific regulatory proteins to the basal RNA polymerase II transcription machinery. Mediator is recruited to promoters by direct interactions with regulatory proteins and serves as a scaffold for the assembly of a functional preinitiation complex with RNA polymerase II and the general transcription factors.</text>
</comment>
<reference evidence="11" key="1">
    <citation type="submission" date="2013-02" db="EMBL/GenBank/DDBJ databases">
        <authorList>
            <person name="Hughes D."/>
        </authorList>
    </citation>
    <scope>NUCLEOTIDE SEQUENCE</scope>
    <source>
        <strain>Durham</strain>
        <strain evidence="11">NC isolate 2 -- Noor lab</strain>
    </source>
</reference>
<dbReference type="EMBL" id="CAQQ02088078">
    <property type="status" value="NOT_ANNOTATED_CDS"/>
    <property type="molecule type" value="Genomic_DNA"/>
</dbReference>
<dbReference type="GO" id="GO:0016592">
    <property type="term" value="C:mediator complex"/>
    <property type="evidence" value="ECO:0007669"/>
    <property type="project" value="TreeGrafter"/>
</dbReference>
<evidence type="ECO:0000313" key="11">
    <source>
        <dbReference type="Proteomes" id="UP000015102"/>
    </source>
</evidence>
<dbReference type="PANTHER" id="PTHR31705">
    <property type="entry name" value="MEDIATOR OF RNA POLYMERASE II TRANSCRIPTION SUBUNIT 30"/>
    <property type="match status" value="1"/>
</dbReference>
<keyword evidence="11" id="KW-1185">Reference proteome</keyword>
<protein>
    <recommendedName>
        <fullName evidence="3">Mediator of RNA polymerase II transcription subunit 30</fullName>
    </recommendedName>
    <alternativeName>
        <fullName evidence="9">Mediator complex subunit 30</fullName>
    </alternativeName>
</protein>
<dbReference type="AlphaFoldDB" id="T1GNG1"/>
<comment type="similarity">
    <text evidence="2">Belongs to the Mediator complex subunit 30 family.</text>
</comment>
<dbReference type="GO" id="GO:0003712">
    <property type="term" value="F:transcription coregulator activity"/>
    <property type="evidence" value="ECO:0007669"/>
    <property type="project" value="TreeGrafter"/>
</dbReference>
<dbReference type="HOGENOM" id="CLU_2152073_0_0_1"/>
<dbReference type="GO" id="GO:0045893">
    <property type="term" value="P:positive regulation of DNA-templated transcription"/>
    <property type="evidence" value="ECO:0007669"/>
    <property type="project" value="TreeGrafter"/>
</dbReference>